<dbReference type="RefSeq" id="WP_319444026.1">
    <property type="nucleotide sequence ID" value="NZ_JAWWZK010000001.1"/>
</dbReference>
<dbReference type="GO" id="GO:0005886">
    <property type="term" value="C:plasma membrane"/>
    <property type="evidence" value="ECO:0007669"/>
    <property type="project" value="UniProtKB-SubCell"/>
</dbReference>
<feature type="binding site" evidence="9">
    <location>
        <begin position="254"/>
        <end position="261"/>
    </location>
    <ligand>
        <name>GTP</name>
        <dbReference type="ChEBI" id="CHEBI:37565"/>
    </ligand>
</feature>
<dbReference type="GO" id="GO:0005737">
    <property type="term" value="C:cytoplasm"/>
    <property type="evidence" value="ECO:0007669"/>
    <property type="project" value="UniProtKB-SubCell"/>
</dbReference>
<dbReference type="Proteomes" id="UP001270004">
    <property type="component" value="Unassembled WGS sequence"/>
</dbReference>
<dbReference type="CDD" id="cd17874">
    <property type="entry name" value="FtsY"/>
    <property type="match status" value="1"/>
</dbReference>
<comment type="similarity">
    <text evidence="9">Belongs to the GTP-binding SRP family. FtsY subfamily.</text>
</comment>
<protein>
    <recommendedName>
        <fullName evidence="9">Signal recognition particle receptor FtsY</fullName>
        <shortName evidence="9">SRP receptor</shortName>
        <ecNumber evidence="9">3.6.5.4</ecNumber>
    </recommendedName>
</protein>
<dbReference type="AlphaFoldDB" id="A0AAW9DD28"/>
<evidence type="ECO:0000256" key="2">
    <source>
        <dbReference type="ARBA" id="ARBA00022490"/>
    </source>
</evidence>
<dbReference type="SUPFAM" id="SSF52540">
    <property type="entry name" value="P-loop containing nucleoside triphosphate hydrolases"/>
    <property type="match status" value="1"/>
</dbReference>
<dbReference type="SMART" id="SM00382">
    <property type="entry name" value="AAA"/>
    <property type="match status" value="1"/>
</dbReference>
<evidence type="ECO:0000313" key="12">
    <source>
        <dbReference type="EMBL" id="MDX5036788.1"/>
    </source>
</evidence>
<dbReference type="SMART" id="SM00963">
    <property type="entry name" value="SRP54_N"/>
    <property type="match status" value="1"/>
</dbReference>
<evidence type="ECO:0000256" key="10">
    <source>
        <dbReference type="SAM" id="MobiDB-lite"/>
    </source>
</evidence>
<dbReference type="GO" id="GO:0006614">
    <property type="term" value="P:SRP-dependent cotranslational protein targeting to membrane"/>
    <property type="evidence" value="ECO:0007669"/>
    <property type="project" value="InterPro"/>
</dbReference>
<dbReference type="SUPFAM" id="SSF47364">
    <property type="entry name" value="Domain of the SRP/SRP receptor G-proteins"/>
    <property type="match status" value="1"/>
</dbReference>
<name>A0AAW9DD28_STRSU</name>
<keyword evidence="2 9" id="KW-0963">Cytoplasm</keyword>
<dbReference type="InterPro" id="IPR004390">
    <property type="entry name" value="SR_rcpt_FtsY"/>
</dbReference>
<dbReference type="Pfam" id="PF02881">
    <property type="entry name" value="SRP54_N"/>
    <property type="match status" value="1"/>
</dbReference>
<dbReference type="GO" id="GO:0005525">
    <property type="term" value="F:GTP binding"/>
    <property type="evidence" value="ECO:0007669"/>
    <property type="project" value="UniProtKB-UniRule"/>
</dbReference>
<evidence type="ECO:0000259" key="11">
    <source>
        <dbReference type="PROSITE" id="PS00300"/>
    </source>
</evidence>
<dbReference type="Gene3D" id="3.40.50.300">
    <property type="entry name" value="P-loop containing nucleotide triphosphate hydrolases"/>
    <property type="match status" value="1"/>
</dbReference>
<keyword evidence="5 9" id="KW-0342">GTP-binding</keyword>
<feature type="binding site" evidence="9">
    <location>
        <begin position="336"/>
        <end position="340"/>
    </location>
    <ligand>
        <name>GTP</name>
        <dbReference type="ChEBI" id="CHEBI:37565"/>
    </ligand>
</feature>
<dbReference type="GO" id="GO:0005047">
    <property type="term" value="F:signal recognition particle binding"/>
    <property type="evidence" value="ECO:0007669"/>
    <property type="project" value="TreeGrafter"/>
</dbReference>
<dbReference type="EC" id="3.6.5.4" evidence="9"/>
<evidence type="ECO:0000256" key="6">
    <source>
        <dbReference type="ARBA" id="ARBA00023136"/>
    </source>
</evidence>
<dbReference type="InterPro" id="IPR042101">
    <property type="entry name" value="SRP54_N_sf"/>
</dbReference>
<evidence type="ECO:0000256" key="4">
    <source>
        <dbReference type="ARBA" id="ARBA00022801"/>
    </source>
</evidence>
<feature type="domain" description="SRP54-type proteins GTP-binding" evidence="11">
    <location>
        <begin position="421"/>
        <end position="434"/>
    </location>
</feature>
<evidence type="ECO:0000256" key="1">
    <source>
        <dbReference type="ARBA" id="ARBA00022475"/>
    </source>
</evidence>
<dbReference type="Gene3D" id="1.20.120.140">
    <property type="entry name" value="Signal recognition particle SRP54, nucleotide-binding domain"/>
    <property type="match status" value="1"/>
</dbReference>
<evidence type="ECO:0000256" key="3">
    <source>
        <dbReference type="ARBA" id="ARBA00022741"/>
    </source>
</evidence>
<comment type="subcellular location">
    <subcellularLocation>
        <location evidence="9">Cell membrane</location>
        <topology evidence="9">Peripheral membrane protein</topology>
        <orientation evidence="9">Cytoplasmic side</orientation>
    </subcellularLocation>
    <subcellularLocation>
        <location evidence="9">Cytoplasm</location>
    </subcellularLocation>
</comment>
<dbReference type="Pfam" id="PF00448">
    <property type="entry name" value="SRP54"/>
    <property type="match status" value="1"/>
</dbReference>
<comment type="caution">
    <text evidence="12">The sequence shown here is derived from an EMBL/GenBank/DDBJ whole genome shotgun (WGS) entry which is preliminary data.</text>
</comment>
<dbReference type="NCBIfam" id="TIGR00064">
    <property type="entry name" value="ftsY"/>
    <property type="match status" value="1"/>
</dbReference>
<keyword evidence="1 9" id="KW-1003">Cell membrane</keyword>
<evidence type="ECO:0000256" key="9">
    <source>
        <dbReference type="HAMAP-Rule" id="MF_00920"/>
    </source>
</evidence>
<comment type="subunit">
    <text evidence="9">Part of the signal recognition particle protein translocation system, which is composed of SRP and FtsY.</text>
</comment>
<evidence type="ECO:0000256" key="8">
    <source>
        <dbReference type="ARBA" id="ARBA00048027"/>
    </source>
</evidence>
<dbReference type="GO" id="GO:0003924">
    <property type="term" value="F:GTPase activity"/>
    <property type="evidence" value="ECO:0007669"/>
    <property type="project" value="UniProtKB-UniRule"/>
</dbReference>
<dbReference type="FunFam" id="3.40.50.300:FF:000053">
    <property type="entry name" value="Signal recognition particle receptor FtsY"/>
    <property type="match status" value="1"/>
</dbReference>
<evidence type="ECO:0000256" key="5">
    <source>
        <dbReference type="ARBA" id="ARBA00023134"/>
    </source>
</evidence>
<keyword evidence="6 9" id="KW-0472">Membrane</keyword>
<dbReference type="InterPro" id="IPR013822">
    <property type="entry name" value="Signal_recog_particl_SRP54_hlx"/>
</dbReference>
<dbReference type="SMART" id="SM00962">
    <property type="entry name" value="SRP54"/>
    <property type="match status" value="1"/>
</dbReference>
<dbReference type="HAMAP" id="MF_00920">
    <property type="entry name" value="FtsY"/>
    <property type="match status" value="1"/>
</dbReference>
<feature type="region of interest" description="Disordered" evidence="10">
    <location>
        <begin position="27"/>
        <end position="91"/>
    </location>
</feature>
<dbReference type="InterPro" id="IPR000897">
    <property type="entry name" value="SRP54_GTPase_dom"/>
</dbReference>
<dbReference type="FunFam" id="1.20.120.140:FF:000002">
    <property type="entry name" value="Signal recognition particle receptor FtsY"/>
    <property type="match status" value="1"/>
</dbReference>
<keyword evidence="3 9" id="KW-0547">Nucleotide-binding</keyword>
<dbReference type="PANTHER" id="PTHR43134:SF1">
    <property type="entry name" value="SIGNAL RECOGNITION PARTICLE RECEPTOR SUBUNIT ALPHA"/>
    <property type="match status" value="1"/>
</dbReference>
<feature type="binding site" evidence="9">
    <location>
        <begin position="400"/>
        <end position="403"/>
    </location>
    <ligand>
        <name>GTP</name>
        <dbReference type="ChEBI" id="CHEBI:37565"/>
    </ligand>
</feature>
<comment type="catalytic activity">
    <reaction evidence="8 9">
        <text>GTP + H2O = GDP + phosphate + H(+)</text>
        <dbReference type="Rhea" id="RHEA:19669"/>
        <dbReference type="ChEBI" id="CHEBI:15377"/>
        <dbReference type="ChEBI" id="CHEBI:15378"/>
        <dbReference type="ChEBI" id="CHEBI:37565"/>
        <dbReference type="ChEBI" id="CHEBI:43474"/>
        <dbReference type="ChEBI" id="CHEBI:58189"/>
        <dbReference type="EC" id="3.6.5.4"/>
    </reaction>
</comment>
<sequence length="451" mass="49965">MGLFDRLFGQEKQEEQVALVEDFVTEQSEVSKEIEATETEQTFVGEDHEASETEQLDANADAEDNKSELVTSDHTAQESAAEPELTAEQEAQKQRTLDMMAQYYAAKEAAAARVKEAQEQGFDPAIQTKVKEEPVEEVAPVEQESEQDKYQRTLKKTRTGFGARLNEFFANFRSVDEEFFEELEEMLILSDVGVQVASTLTEELRYEAKLQNAKKADELRRVIIEKLVDIYGKDDQFSEQINFQDDLTVMLFVGVNGVGKTTSIGKLAYKYKQAGKKVMLVAADTFRAGAVAQLVEWGRRVDVPVVTGPEKSDPASVVFDGVKRAVAEGVDILMIDTAGRLQNKENLMAELEKIGRIIKRTLPDAPHETLLALDASTGQNALSQAKEFAKITPLTGLVLTKLDGTAKGGVVLAIRQELDIPVKLIGFGEKIDDIGEFKSEEFMRGLLEGLV</sequence>
<feature type="compositionally biased region" description="Polar residues" evidence="10">
    <location>
        <begin position="68"/>
        <end position="78"/>
    </location>
</feature>
<gene>
    <name evidence="9 12" type="primary">ftsY</name>
    <name evidence="12" type="ORF">SHY70_00570</name>
</gene>
<dbReference type="InterPro" id="IPR036225">
    <property type="entry name" value="SRP/SRP_N"/>
</dbReference>
<dbReference type="InterPro" id="IPR003593">
    <property type="entry name" value="AAA+_ATPase"/>
</dbReference>
<dbReference type="InterPro" id="IPR027417">
    <property type="entry name" value="P-loop_NTPase"/>
</dbReference>
<keyword evidence="7 9" id="KW-0675">Receptor</keyword>
<accession>A0AAW9DD28</accession>
<dbReference type="PROSITE" id="PS00300">
    <property type="entry name" value="SRP54"/>
    <property type="match status" value="1"/>
</dbReference>
<comment type="function">
    <text evidence="9">Involved in targeting and insertion of nascent membrane proteins into the cytoplasmic membrane. Acts as a receptor for the complex formed by the signal recognition particle (SRP) and the ribosome-nascent chain (RNC).</text>
</comment>
<reference evidence="12" key="1">
    <citation type="submission" date="2023-11" db="EMBL/GenBank/DDBJ databases">
        <title>Antimicrobial resistance in invasive Streptococcus suis isolated in Spain and the associated genetic mechanisms.</title>
        <authorList>
            <person name="Uruen C."/>
            <person name="Arenas J.A."/>
        </authorList>
    </citation>
    <scope>NUCLEOTIDE SEQUENCE</scope>
    <source>
        <strain evidence="12">Ss_70</strain>
    </source>
</reference>
<dbReference type="EMBL" id="JAWWZK010000001">
    <property type="protein sequence ID" value="MDX5036788.1"/>
    <property type="molecule type" value="Genomic_DNA"/>
</dbReference>
<evidence type="ECO:0000256" key="7">
    <source>
        <dbReference type="ARBA" id="ARBA00023170"/>
    </source>
</evidence>
<proteinExistence type="inferred from homology"/>
<keyword evidence="4 9" id="KW-0378">Hydrolase</keyword>
<dbReference type="PANTHER" id="PTHR43134">
    <property type="entry name" value="SIGNAL RECOGNITION PARTICLE RECEPTOR SUBUNIT ALPHA"/>
    <property type="match status" value="1"/>
</dbReference>
<evidence type="ECO:0000313" key="13">
    <source>
        <dbReference type="Proteomes" id="UP001270004"/>
    </source>
</evidence>
<organism evidence="12 13">
    <name type="scientific">Streptococcus suis</name>
    <dbReference type="NCBI Taxonomy" id="1307"/>
    <lineage>
        <taxon>Bacteria</taxon>
        <taxon>Bacillati</taxon>
        <taxon>Bacillota</taxon>
        <taxon>Bacilli</taxon>
        <taxon>Lactobacillales</taxon>
        <taxon>Streptococcaceae</taxon>
        <taxon>Streptococcus</taxon>
    </lineage>
</organism>